<reference evidence="2" key="2">
    <citation type="submission" date="2025-08" db="UniProtKB">
        <authorList>
            <consortium name="RefSeq"/>
        </authorList>
    </citation>
    <scope>IDENTIFICATION</scope>
    <source>
        <tissue evidence="2">Leaf</tissue>
    </source>
</reference>
<protein>
    <submittedName>
        <fullName evidence="2">Uncharacterized protein LOC142178330</fullName>
    </submittedName>
</protein>
<dbReference type="RefSeq" id="XP_075103761.1">
    <property type="nucleotide sequence ID" value="XM_075247660.1"/>
</dbReference>
<evidence type="ECO:0000313" key="2">
    <source>
        <dbReference type="RefSeq" id="XP_075103761.1"/>
    </source>
</evidence>
<name>A0AC58U2P7_TOBAC</name>
<dbReference type="Proteomes" id="UP000790787">
    <property type="component" value="Chromosome 24"/>
</dbReference>
<proteinExistence type="predicted"/>
<organism evidence="1 2">
    <name type="scientific">Nicotiana tabacum</name>
    <name type="common">Common tobacco</name>
    <dbReference type="NCBI Taxonomy" id="4097"/>
    <lineage>
        <taxon>Eukaryota</taxon>
        <taxon>Viridiplantae</taxon>
        <taxon>Streptophyta</taxon>
        <taxon>Embryophyta</taxon>
        <taxon>Tracheophyta</taxon>
        <taxon>Spermatophyta</taxon>
        <taxon>Magnoliopsida</taxon>
        <taxon>eudicotyledons</taxon>
        <taxon>Gunneridae</taxon>
        <taxon>Pentapetalae</taxon>
        <taxon>asterids</taxon>
        <taxon>lamiids</taxon>
        <taxon>Solanales</taxon>
        <taxon>Solanaceae</taxon>
        <taxon>Nicotianoideae</taxon>
        <taxon>Nicotianeae</taxon>
        <taxon>Nicotiana</taxon>
    </lineage>
</organism>
<reference evidence="1" key="1">
    <citation type="journal article" date="2014" name="Nat. Commun.">
        <title>The tobacco genome sequence and its comparison with those of tomato and potato.</title>
        <authorList>
            <person name="Sierro N."/>
            <person name="Battey J.N."/>
            <person name="Ouadi S."/>
            <person name="Bakaher N."/>
            <person name="Bovet L."/>
            <person name="Willig A."/>
            <person name="Goepfert S."/>
            <person name="Peitsch M.C."/>
            <person name="Ivanov N.V."/>
        </authorList>
    </citation>
    <scope>NUCLEOTIDE SEQUENCE [LARGE SCALE GENOMIC DNA]</scope>
</reference>
<keyword evidence="1" id="KW-1185">Reference proteome</keyword>
<sequence length="256" mass="29050">MADNEVSSLDHNHPLFLQALDAPGLVLILLKLTGPENYALWCRAMKLALRGKSKLGFVDGSCVKGIIVYASNAKKVWADFQERFDRSNLTRIYHIWTAIATLRQGTDSVTSYYSKMKDLWDELDFLMGLNESYGNIRSNVLAKRLVITVNEAYAIVTQEESQRTLGVTNTLKDPFTMIAEKIHEFRPRRPGLVCDYCGYKGHLKKNYYKIVGYPPDFKSKKKGQNLGGRTYVNNSTTSEEKQAPMLPTQGNFFTED</sequence>
<accession>A0AC58U2P7</accession>
<gene>
    <name evidence="2" type="primary">LOC142178330</name>
</gene>
<evidence type="ECO:0000313" key="1">
    <source>
        <dbReference type="Proteomes" id="UP000790787"/>
    </source>
</evidence>